<protein>
    <submittedName>
        <fullName evidence="3">NADPH:quinone reductase</fullName>
    </submittedName>
</protein>
<accession>A0ABQ3NNZ5</accession>
<sequence>MPVPHPTVSTREFPMSTAITFSEYGSSEVLRLTEVAPPEPGPGQVRIRVRAASVNPLDIKIRSGLMAKVSPARFPVIPGLDAAGVVDAVGEGADAAVGDDVLGAAVGGSYSEYALLERPVAKPEAVSWETAASLVTVGQTAHRVLGQLGVEPGRTLLVHGAAGSVGFIAVQLAVARGATVIGTAAERDLERVTARGATAVRYGEGWLERVKAAAPGGVDLAFDASGAGVLADSVALTGDADRVITIADMAAQQHGVRFSAGSADQTGHVLPELVQLAAAGKLTVPVWRTYPLAQAAQAHADLEAHRNRGKAVLLP</sequence>
<dbReference type="Pfam" id="PF13602">
    <property type="entry name" value="ADH_zinc_N_2"/>
    <property type="match status" value="1"/>
</dbReference>
<dbReference type="SUPFAM" id="SSF51735">
    <property type="entry name" value="NAD(P)-binding Rossmann-fold domains"/>
    <property type="match status" value="1"/>
</dbReference>
<name>A0ABQ3NNZ5_STRVG</name>
<evidence type="ECO:0000313" key="3">
    <source>
        <dbReference type="EMBL" id="GHI14498.1"/>
    </source>
</evidence>
<dbReference type="SMART" id="SM00829">
    <property type="entry name" value="PKS_ER"/>
    <property type="match status" value="1"/>
</dbReference>
<gene>
    <name evidence="3" type="ORF">Scinn_39610</name>
</gene>
<dbReference type="InterPro" id="IPR036291">
    <property type="entry name" value="NAD(P)-bd_dom_sf"/>
</dbReference>
<dbReference type="InterPro" id="IPR051603">
    <property type="entry name" value="Zinc-ADH_QOR/CCCR"/>
</dbReference>
<proteinExistence type="predicted"/>
<evidence type="ECO:0000256" key="1">
    <source>
        <dbReference type="ARBA" id="ARBA00022857"/>
    </source>
</evidence>
<dbReference type="EMBL" id="BNDV01000008">
    <property type="protein sequence ID" value="GHI14498.1"/>
    <property type="molecule type" value="Genomic_DNA"/>
</dbReference>
<dbReference type="SUPFAM" id="SSF50129">
    <property type="entry name" value="GroES-like"/>
    <property type="match status" value="1"/>
</dbReference>
<feature type="domain" description="Enoyl reductase (ER)" evidence="2">
    <location>
        <begin position="25"/>
        <end position="313"/>
    </location>
</feature>
<dbReference type="Gene3D" id="3.40.50.720">
    <property type="entry name" value="NAD(P)-binding Rossmann-like Domain"/>
    <property type="match status" value="1"/>
</dbReference>
<dbReference type="Gene3D" id="3.90.180.10">
    <property type="entry name" value="Medium-chain alcohol dehydrogenases, catalytic domain"/>
    <property type="match status" value="1"/>
</dbReference>
<reference evidence="4" key="1">
    <citation type="submission" date="2020-09" db="EMBL/GenBank/DDBJ databases">
        <title>Whole genome shotgun sequence of Streptomyces cinnamonensis NBRC 15873.</title>
        <authorList>
            <person name="Komaki H."/>
            <person name="Tamura T."/>
        </authorList>
    </citation>
    <scope>NUCLEOTIDE SEQUENCE [LARGE SCALE GENOMIC DNA]</scope>
    <source>
        <strain evidence="4">NBRC 15873</strain>
    </source>
</reference>
<dbReference type="PANTHER" id="PTHR44154:SF1">
    <property type="entry name" value="QUINONE OXIDOREDUCTASE"/>
    <property type="match status" value="1"/>
</dbReference>
<dbReference type="Pfam" id="PF08240">
    <property type="entry name" value="ADH_N"/>
    <property type="match status" value="1"/>
</dbReference>
<dbReference type="InterPro" id="IPR020843">
    <property type="entry name" value="ER"/>
</dbReference>
<dbReference type="InterPro" id="IPR013154">
    <property type="entry name" value="ADH-like_N"/>
</dbReference>
<keyword evidence="1" id="KW-0521">NADP</keyword>
<evidence type="ECO:0000313" key="4">
    <source>
        <dbReference type="Proteomes" id="UP000660554"/>
    </source>
</evidence>
<dbReference type="CDD" id="cd05289">
    <property type="entry name" value="MDR_like_2"/>
    <property type="match status" value="1"/>
</dbReference>
<comment type="caution">
    <text evidence="3">The sequence shown here is derived from an EMBL/GenBank/DDBJ whole genome shotgun (WGS) entry which is preliminary data.</text>
</comment>
<organism evidence="3 4">
    <name type="scientific">Streptomyces virginiae</name>
    <name type="common">Streptomyces cinnamonensis</name>
    <dbReference type="NCBI Taxonomy" id="1961"/>
    <lineage>
        <taxon>Bacteria</taxon>
        <taxon>Bacillati</taxon>
        <taxon>Actinomycetota</taxon>
        <taxon>Actinomycetes</taxon>
        <taxon>Kitasatosporales</taxon>
        <taxon>Streptomycetaceae</taxon>
        <taxon>Streptomyces</taxon>
    </lineage>
</organism>
<dbReference type="PANTHER" id="PTHR44154">
    <property type="entry name" value="QUINONE OXIDOREDUCTASE"/>
    <property type="match status" value="1"/>
</dbReference>
<dbReference type="InterPro" id="IPR011032">
    <property type="entry name" value="GroES-like_sf"/>
</dbReference>
<evidence type="ECO:0000259" key="2">
    <source>
        <dbReference type="SMART" id="SM00829"/>
    </source>
</evidence>
<dbReference type="Proteomes" id="UP000660554">
    <property type="component" value="Unassembled WGS sequence"/>
</dbReference>
<keyword evidence="4" id="KW-1185">Reference proteome</keyword>